<keyword evidence="5" id="KW-1185">Reference proteome</keyword>
<evidence type="ECO:0000313" key="4">
    <source>
        <dbReference type="EMBL" id="MFC4715779.1"/>
    </source>
</evidence>
<reference evidence="5" key="1">
    <citation type="journal article" date="2019" name="Int. J. Syst. Evol. Microbiol.">
        <title>The Global Catalogue of Microorganisms (GCM) 10K type strain sequencing project: providing services to taxonomists for standard genome sequencing and annotation.</title>
        <authorList>
            <consortium name="The Broad Institute Genomics Platform"/>
            <consortium name="The Broad Institute Genome Sequencing Center for Infectious Disease"/>
            <person name="Wu L."/>
            <person name="Ma J."/>
        </authorList>
    </citation>
    <scope>NUCLEOTIDE SEQUENCE [LARGE SCALE GENOMIC DNA]</scope>
    <source>
        <strain evidence="5">CGMCC 1.12849</strain>
    </source>
</reference>
<protein>
    <submittedName>
        <fullName evidence="4">GNAT family N-acetyltransferase</fullName>
        <ecNumber evidence="4">2.3.1.-</ecNumber>
    </submittedName>
</protein>
<evidence type="ECO:0000313" key="5">
    <source>
        <dbReference type="Proteomes" id="UP001595884"/>
    </source>
</evidence>
<dbReference type="PANTHER" id="PTHR43800">
    <property type="entry name" value="PEPTIDYL-LYSINE N-ACETYLTRANSFERASE YJAB"/>
    <property type="match status" value="1"/>
</dbReference>
<dbReference type="Proteomes" id="UP001595884">
    <property type="component" value="Unassembled WGS sequence"/>
</dbReference>
<dbReference type="CDD" id="cd04301">
    <property type="entry name" value="NAT_SF"/>
    <property type="match status" value="1"/>
</dbReference>
<evidence type="ECO:0000256" key="2">
    <source>
        <dbReference type="ARBA" id="ARBA00023315"/>
    </source>
</evidence>
<proteinExistence type="predicted"/>
<keyword evidence="2 4" id="KW-0012">Acyltransferase</keyword>
<evidence type="ECO:0000256" key="1">
    <source>
        <dbReference type="ARBA" id="ARBA00022679"/>
    </source>
</evidence>
<dbReference type="PANTHER" id="PTHR43800:SF1">
    <property type="entry name" value="PEPTIDYL-LYSINE N-ACETYLTRANSFERASE YJAB"/>
    <property type="match status" value="1"/>
</dbReference>
<feature type="domain" description="N-acetyltransferase" evidence="3">
    <location>
        <begin position="17"/>
        <end position="167"/>
    </location>
</feature>
<dbReference type="RefSeq" id="WP_141392918.1">
    <property type="nucleotide sequence ID" value="NZ_BAAAVQ010000010.1"/>
</dbReference>
<dbReference type="GeneID" id="303305455"/>
<organism evidence="4 5">
    <name type="scientific">Glutamicibacter bergerei</name>
    <dbReference type="NCBI Taxonomy" id="256702"/>
    <lineage>
        <taxon>Bacteria</taxon>
        <taxon>Bacillati</taxon>
        <taxon>Actinomycetota</taxon>
        <taxon>Actinomycetes</taxon>
        <taxon>Micrococcales</taxon>
        <taxon>Micrococcaceae</taxon>
        <taxon>Glutamicibacter</taxon>
    </lineage>
</organism>
<keyword evidence="1 4" id="KW-0808">Transferase</keyword>
<dbReference type="EC" id="2.3.1.-" evidence="4"/>
<dbReference type="GO" id="GO:0016746">
    <property type="term" value="F:acyltransferase activity"/>
    <property type="evidence" value="ECO:0007669"/>
    <property type="project" value="UniProtKB-KW"/>
</dbReference>
<dbReference type="Gene3D" id="3.40.630.30">
    <property type="match status" value="1"/>
</dbReference>
<sequence length="167" mass="18292">MSSKPGEQSPSSADGLLMIRPWSGVEEVPELLDVWRSSVEGRRDFLSVNDLNSVASTLETVYAQRALVYVAQLGTQIVGFMAMGDERVELLWVHHEHRHIGVGRALAAFAHSKQTNVQMVVSAQNAAGIDFFRSCGFELSAEEELSTEPAANILLRHASVGAKAMRR</sequence>
<evidence type="ECO:0000259" key="3">
    <source>
        <dbReference type="PROSITE" id="PS51186"/>
    </source>
</evidence>
<dbReference type="InterPro" id="IPR000182">
    <property type="entry name" value="GNAT_dom"/>
</dbReference>
<dbReference type="SUPFAM" id="SSF55729">
    <property type="entry name" value="Acyl-CoA N-acyltransferases (Nat)"/>
    <property type="match status" value="1"/>
</dbReference>
<dbReference type="Pfam" id="PF13508">
    <property type="entry name" value="Acetyltransf_7"/>
    <property type="match status" value="1"/>
</dbReference>
<comment type="caution">
    <text evidence="4">The sequence shown here is derived from an EMBL/GenBank/DDBJ whole genome shotgun (WGS) entry which is preliminary data.</text>
</comment>
<dbReference type="EMBL" id="JBHSHE010000023">
    <property type="protein sequence ID" value="MFC4715779.1"/>
    <property type="molecule type" value="Genomic_DNA"/>
</dbReference>
<dbReference type="PROSITE" id="PS51186">
    <property type="entry name" value="GNAT"/>
    <property type="match status" value="1"/>
</dbReference>
<name>A0ABV9MLB0_9MICC</name>
<dbReference type="InterPro" id="IPR016181">
    <property type="entry name" value="Acyl_CoA_acyltransferase"/>
</dbReference>
<gene>
    <name evidence="4" type="ORF">ACFO7V_06460</name>
</gene>
<accession>A0ABV9MLB0</accession>